<keyword evidence="4 9" id="KW-0812">Transmembrane</keyword>
<gene>
    <name evidence="10" type="ORF">SAMN05216382_2196</name>
</gene>
<dbReference type="Gene3D" id="1.20.1600.10">
    <property type="entry name" value="Outer membrane efflux proteins (OEP)"/>
    <property type="match status" value="1"/>
</dbReference>
<evidence type="ECO:0000313" key="10">
    <source>
        <dbReference type="EMBL" id="SEL57668.1"/>
    </source>
</evidence>
<evidence type="ECO:0000256" key="7">
    <source>
        <dbReference type="ARBA" id="ARBA00023139"/>
    </source>
</evidence>
<dbReference type="Gene3D" id="2.20.200.10">
    <property type="entry name" value="Outer membrane efflux proteins (OEP)"/>
    <property type="match status" value="1"/>
</dbReference>
<evidence type="ECO:0000256" key="3">
    <source>
        <dbReference type="ARBA" id="ARBA00022452"/>
    </source>
</evidence>
<evidence type="ECO:0000256" key="1">
    <source>
        <dbReference type="ARBA" id="ARBA00004370"/>
    </source>
</evidence>
<protein>
    <submittedName>
        <fullName evidence="10">Efflux transporter, outer membrane factor (OMF) lipoprotein, NodT family</fullName>
    </submittedName>
</protein>
<dbReference type="Proteomes" id="UP000199214">
    <property type="component" value="Unassembled WGS sequence"/>
</dbReference>
<reference evidence="11" key="1">
    <citation type="submission" date="2016-10" db="EMBL/GenBank/DDBJ databases">
        <authorList>
            <person name="Varghese N."/>
            <person name="Submissions S."/>
        </authorList>
    </citation>
    <scope>NUCLEOTIDE SEQUENCE [LARGE SCALE GENOMIC DNA]</scope>
    <source>
        <strain evidence="11">JS21-1</strain>
    </source>
</reference>
<keyword evidence="5 9" id="KW-0732">Signal</keyword>
<evidence type="ECO:0000256" key="6">
    <source>
        <dbReference type="ARBA" id="ARBA00023136"/>
    </source>
</evidence>
<accession>A0A1H7RCG1</accession>
<comment type="similarity">
    <text evidence="2 9">Belongs to the outer membrane factor (OMF) (TC 1.B.17) family.</text>
</comment>
<evidence type="ECO:0000256" key="8">
    <source>
        <dbReference type="ARBA" id="ARBA00023288"/>
    </source>
</evidence>
<dbReference type="PANTHER" id="PTHR30203">
    <property type="entry name" value="OUTER MEMBRANE CATION EFFLUX PROTEIN"/>
    <property type="match status" value="1"/>
</dbReference>
<dbReference type="NCBIfam" id="TIGR01845">
    <property type="entry name" value="outer_NodT"/>
    <property type="match status" value="1"/>
</dbReference>
<keyword evidence="11" id="KW-1185">Reference proteome</keyword>
<keyword evidence="7 9" id="KW-0564">Palmitate</keyword>
<organism evidence="10 11">
    <name type="scientific">Sphingomonas palmae</name>
    <dbReference type="NCBI Taxonomy" id="1855283"/>
    <lineage>
        <taxon>Bacteria</taxon>
        <taxon>Pseudomonadati</taxon>
        <taxon>Pseudomonadota</taxon>
        <taxon>Alphaproteobacteria</taxon>
        <taxon>Sphingomonadales</taxon>
        <taxon>Sphingomonadaceae</taxon>
        <taxon>Sphingomonas</taxon>
    </lineage>
</organism>
<evidence type="ECO:0000256" key="2">
    <source>
        <dbReference type="ARBA" id="ARBA00007613"/>
    </source>
</evidence>
<evidence type="ECO:0000256" key="4">
    <source>
        <dbReference type="ARBA" id="ARBA00022692"/>
    </source>
</evidence>
<keyword evidence="3 9" id="KW-1134">Transmembrane beta strand</keyword>
<feature type="chain" id="PRO_5011327919" evidence="9">
    <location>
        <begin position="20"/>
        <end position="472"/>
    </location>
</feature>
<dbReference type="PANTHER" id="PTHR30203:SF20">
    <property type="entry name" value="MULTIDRUG RESISTANCE OUTER MEMBRANE PROTEIN MDTP-RELATED"/>
    <property type="match status" value="1"/>
</dbReference>
<evidence type="ECO:0000256" key="5">
    <source>
        <dbReference type="ARBA" id="ARBA00022729"/>
    </source>
</evidence>
<dbReference type="STRING" id="1855283.SAMN05216382_2196"/>
<dbReference type="PROSITE" id="PS51257">
    <property type="entry name" value="PROKAR_LIPOPROTEIN"/>
    <property type="match status" value="1"/>
</dbReference>
<feature type="signal peptide" evidence="9">
    <location>
        <begin position="1"/>
        <end position="19"/>
    </location>
</feature>
<dbReference type="EMBL" id="FNZZ01000004">
    <property type="protein sequence ID" value="SEL57668.1"/>
    <property type="molecule type" value="Genomic_DNA"/>
</dbReference>
<dbReference type="RefSeq" id="WP_177171632.1">
    <property type="nucleotide sequence ID" value="NZ_FNZZ01000004.1"/>
</dbReference>
<sequence length="472" mass="49058">MTRFAPALSVSLLAATALAACTPPDTRPMLTPKAASDLALAGPSVQLAPDFWTVVGDPQLDRLIADALAGNPSLDVALARTRQAQAVLARQGSERGPNVTFDGQVQGSRLSGRYTIPPPFAGTVRAIGTAQAGLDWNLDLFGRQKAAIAQAGASLQAAQYDIAAARLMIAGAVMQSYAEVARAERQAAIAQRTIAAREQSVRLIDARVRNRLASRLDQQAAGTLLAQARLVLVQAQAARVLATNALAALAGRGSDYAAQIGATHLPTDAALPIPAQIPADLLSRRADVAAARARVEAASAGRQVARRAFYPNVNLTALVGLQAIGFGNFLDLDAGTAGGGAAIHLPLFDNGRLRAELEGATALVDVATAQYNQSVIDAARQAADAIAQVRAADLERTRQQQVVSGFAETGRLNAIRVQSGLDSRLDLVDNDVRLLDAQLAAANLSIDALLARAQLAIALGGGFDPAQDVTPR</sequence>
<keyword evidence="8 9" id="KW-0449">Lipoprotein</keyword>
<dbReference type="InterPro" id="IPR010131">
    <property type="entry name" value="MdtP/NodT-like"/>
</dbReference>
<dbReference type="GO" id="GO:0015562">
    <property type="term" value="F:efflux transmembrane transporter activity"/>
    <property type="evidence" value="ECO:0007669"/>
    <property type="project" value="InterPro"/>
</dbReference>
<dbReference type="SUPFAM" id="SSF56954">
    <property type="entry name" value="Outer membrane efflux proteins (OEP)"/>
    <property type="match status" value="1"/>
</dbReference>
<dbReference type="Pfam" id="PF02321">
    <property type="entry name" value="OEP"/>
    <property type="match status" value="2"/>
</dbReference>
<comment type="subcellular location">
    <subcellularLocation>
        <location evidence="9">Cell membrane</location>
        <topology evidence="9">Lipid-anchor</topology>
    </subcellularLocation>
    <subcellularLocation>
        <location evidence="1">Membrane</location>
    </subcellularLocation>
</comment>
<keyword evidence="6 9" id="KW-0472">Membrane</keyword>
<name>A0A1H7RCG1_9SPHN</name>
<evidence type="ECO:0000313" key="11">
    <source>
        <dbReference type="Proteomes" id="UP000199214"/>
    </source>
</evidence>
<evidence type="ECO:0000256" key="9">
    <source>
        <dbReference type="RuleBase" id="RU362097"/>
    </source>
</evidence>
<dbReference type="InterPro" id="IPR003423">
    <property type="entry name" value="OMP_efflux"/>
</dbReference>
<proteinExistence type="inferred from homology"/>
<dbReference type="GO" id="GO:0005886">
    <property type="term" value="C:plasma membrane"/>
    <property type="evidence" value="ECO:0007669"/>
    <property type="project" value="UniProtKB-SubCell"/>
</dbReference>
<dbReference type="AlphaFoldDB" id="A0A1H7RCG1"/>